<organism evidence="2 3">
    <name type="scientific">Bacillus salipaludis</name>
    <dbReference type="NCBI Taxonomy" id="2547811"/>
    <lineage>
        <taxon>Bacteria</taxon>
        <taxon>Bacillati</taxon>
        <taxon>Bacillota</taxon>
        <taxon>Bacilli</taxon>
        <taxon>Bacillales</taxon>
        <taxon>Bacillaceae</taxon>
        <taxon>Bacillus</taxon>
    </lineage>
</organism>
<gene>
    <name evidence="2" type="ORF">ACJEBI_00610</name>
</gene>
<comment type="caution">
    <text evidence="2">The sequence shown here is derived from an EMBL/GenBank/DDBJ whole genome shotgun (WGS) entry which is preliminary data.</text>
</comment>
<feature type="compositionally biased region" description="Basic and acidic residues" evidence="1">
    <location>
        <begin position="7"/>
        <end position="19"/>
    </location>
</feature>
<sequence>MVNLNFEKFREEQREHKADYLGSGRKQKPGLNDPEYNNQDNTDKSPGATGREI</sequence>
<accession>A0ABW8RBA4</accession>
<protein>
    <submittedName>
        <fullName evidence="2">Uncharacterized protein</fullName>
    </submittedName>
</protein>
<dbReference type="Proteomes" id="UP001623041">
    <property type="component" value="Unassembled WGS sequence"/>
</dbReference>
<feature type="region of interest" description="Disordered" evidence="1">
    <location>
        <begin position="1"/>
        <end position="53"/>
    </location>
</feature>
<proteinExistence type="predicted"/>
<reference evidence="2 3" key="1">
    <citation type="submission" date="2024-11" db="EMBL/GenBank/DDBJ databases">
        <authorList>
            <person name="Lucas J.A."/>
        </authorList>
    </citation>
    <scope>NUCLEOTIDE SEQUENCE [LARGE SCALE GENOMIC DNA]</scope>
    <source>
        <strain evidence="2 3">Z 5.4</strain>
    </source>
</reference>
<dbReference type="RefSeq" id="WP_406578704.1">
    <property type="nucleotide sequence ID" value="NZ_JBJHQH010000001.1"/>
</dbReference>
<evidence type="ECO:0000256" key="1">
    <source>
        <dbReference type="SAM" id="MobiDB-lite"/>
    </source>
</evidence>
<name>A0ABW8RBA4_9BACI</name>
<dbReference type="EMBL" id="JBJHQH010000001">
    <property type="protein sequence ID" value="MFK9089982.1"/>
    <property type="molecule type" value="Genomic_DNA"/>
</dbReference>
<evidence type="ECO:0000313" key="3">
    <source>
        <dbReference type="Proteomes" id="UP001623041"/>
    </source>
</evidence>
<keyword evidence="3" id="KW-1185">Reference proteome</keyword>
<evidence type="ECO:0000313" key="2">
    <source>
        <dbReference type="EMBL" id="MFK9089982.1"/>
    </source>
</evidence>